<dbReference type="OrthoDB" id="4966at2759"/>
<evidence type="ECO:0000313" key="11">
    <source>
        <dbReference type="EMBL" id="KAF4653237.1"/>
    </source>
</evidence>
<evidence type="ECO:0000256" key="9">
    <source>
        <dbReference type="SAM" id="MobiDB-lite"/>
    </source>
</evidence>
<keyword evidence="12" id="KW-1185">Reference proteome</keyword>
<dbReference type="NCBIfam" id="TIGR00063">
    <property type="entry name" value="folE"/>
    <property type="match status" value="1"/>
</dbReference>
<protein>
    <recommendedName>
        <fullName evidence="4">GTP cyclohydrolase 1</fullName>
        <ecNumber evidence="3">3.5.4.16</ecNumber>
    </recommendedName>
    <alternativeName>
        <fullName evidence="8">GTP cyclohydrolase I</fullName>
    </alternativeName>
</protein>
<keyword evidence="7" id="KW-0342">GTP-binding</keyword>
<dbReference type="AlphaFoldDB" id="A0A7J6L268"/>
<evidence type="ECO:0000256" key="8">
    <source>
        <dbReference type="ARBA" id="ARBA00030854"/>
    </source>
</evidence>
<feature type="domain" description="GTP cyclohydrolase I" evidence="10">
    <location>
        <begin position="251"/>
        <end position="431"/>
    </location>
</feature>
<dbReference type="CDD" id="cd00642">
    <property type="entry name" value="GTP_cyclohydro1"/>
    <property type="match status" value="1"/>
</dbReference>
<dbReference type="GO" id="GO:0008270">
    <property type="term" value="F:zinc ion binding"/>
    <property type="evidence" value="ECO:0007669"/>
    <property type="project" value="TreeGrafter"/>
</dbReference>
<evidence type="ECO:0000256" key="3">
    <source>
        <dbReference type="ARBA" id="ARBA00012715"/>
    </source>
</evidence>
<comment type="caution">
    <text evidence="11">The sequence shown here is derived from an EMBL/GenBank/DDBJ whole genome shotgun (WGS) entry which is preliminary data.</text>
</comment>
<dbReference type="GO" id="GO:0006729">
    <property type="term" value="P:tetrahydrobiopterin biosynthetic process"/>
    <property type="evidence" value="ECO:0007669"/>
    <property type="project" value="TreeGrafter"/>
</dbReference>
<keyword evidence="6 11" id="KW-0378">Hydrolase</keyword>
<accession>A0A7J6L268</accession>
<comment type="pathway">
    <text evidence="1">Cofactor biosynthesis; 7,8-dihydroneopterin triphosphate biosynthesis; 7,8-dihydroneopterin triphosphate from GTP: step 1/1.</text>
</comment>
<dbReference type="HAMAP" id="MF_00223">
    <property type="entry name" value="FolE"/>
    <property type="match status" value="1"/>
</dbReference>
<dbReference type="GO" id="GO:0005525">
    <property type="term" value="F:GTP binding"/>
    <property type="evidence" value="ECO:0007669"/>
    <property type="project" value="UniProtKB-KW"/>
</dbReference>
<dbReference type="PANTHER" id="PTHR11109:SF7">
    <property type="entry name" value="GTP CYCLOHYDROLASE 1"/>
    <property type="match status" value="1"/>
</dbReference>
<organism evidence="11 12">
    <name type="scientific">Perkinsus chesapeaki</name>
    <name type="common">Clam parasite</name>
    <name type="synonym">Perkinsus andrewsi</name>
    <dbReference type="NCBI Taxonomy" id="330153"/>
    <lineage>
        <taxon>Eukaryota</taxon>
        <taxon>Sar</taxon>
        <taxon>Alveolata</taxon>
        <taxon>Perkinsozoa</taxon>
        <taxon>Perkinsea</taxon>
        <taxon>Perkinsida</taxon>
        <taxon>Perkinsidae</taxon>
        <taxon>Perkinsus</taxon>
    </lineage>
</organism>
<dbReference type="NCBIfam" id="NF006826">
    <property type="entry name" value="PRK09347.1-3"/>
    <property type="match status" value="1"/>
</dbReference>
<dbReference type="SUPFAM" id="SSF55620">
    <property type="entry name" value="Tetrahydrobiopterin biosynthesis enzymes-like"/>
    <property type="match status" value="1"/>
</dbReference>
<evidence type="ECO:0000256" key="1">
    <source>
        <dbReference type="ARBA" id="ARBA00005080"/>
    </source>
</evidence>
<dbReference type="InterPro" id="IPR018234">
    <property type="entry name" value="GTP_CycHdrlase_I_CS"/>
</dbReference>
<comment type="similarity">
    <text evidence="2">Belongs to the GTP cyclohydrolase I family.</text>
</comment>
<evidence type="ECO:0000256" key="7">
    <source>
        <dbReference type="ARBA" id="ARBA00023134"/>
    </source>
</evidence>
<dbReference type="Gene3D" id="3.30.1130.10">
    <property type="match status" value="1"/>
</dbReference>
<gene>
    <name evidence="11" type="primary">GCH1</name>
    <name evidence="11" type="ORF">FOL47_010616</name>
</gene>
<evidence type="ECO:0000256" key="5">
    <source>
        <dbReference type="ARBA" id="ARBA00022741"/>
    </source>
</evidence>
<dbReference type="PANTHER" id="PTHR11109">
    <property type="entry name" value="GTP CYCLOHYDROLASE I"/>
    <property type="match status" value="1"/>
</dbReference>
<evidence type="ECO:0000256" key="4">
    <source>
        <dbReference type="ARBA" id="ARBA00017272"/>
    </source>
</evidence>
<evidence type="ECO:0000256" key="2">
    <source>
        <dbReference type="ARBA" id="ARBA00008085"/>
    </source>
</evidence>
<sequence length="435" mass="47331">MLVQGHSLPSIPEAGEPVESDMLVQGHFLPSISGAELTDSSLTFSTSPSKLLNSSSLETPSRRSKKKVELPIDVYDNNKEWWEQITSPHDFMPKFGSASFTIGCVILVGLIMYNEKEESKEEVENAKLRQARLAAKGEPQQQHSPPPPSAACAAGADFDSLSSMTMVSSVCCQKEGSDGKSASISRTPASASIDATVEQEEEQASSHGSVDDDININHTTPNSKALRSSDSLPDSSFTSSTRSSSSLGTVESAAKSILESIDGEDADRQGLKKTPMRYAKALEFLTKGYSETLEEIVNDAVFDVEPLGNDEMVMVRDIDMFSLCEHHMLPFYGTVDIGYIPRGKVLGLSKLARITEMFSRRLQVQERMTQQIARAVEEAVEPLGVAVVVRATHMCMSMRGVQKSMASTTTSCVLGAFRSNPKTRAEFFSLINHKA</sequence>
<dbReference type="Proteomes" id="UP000591131">
    <property type="component" value="Unassembled WGS sequence"/>
</dbReference>
<feature type="compositionally biased region" description="Polar residues" evidence="9">
    <location>
        <begin position="180"/>
        <end position="190"/>
    </location>
</feature>
<proteinExistence type="inferred from homology"/>
<reference evidence="11 12" key="1">
    <citation type="submission" date="2020-04" db="EMBL/GenBank/DDBJ databases">
        <title>Perkinsus chesapeaki whole genome sequence.</title>
        <authorList>
            <person name="Bogema D.R."/>
        </authorList>
    </citation>
    <scope>NUCLEOTIDE SEQUENCE [LARGE SCALE GENOMIC DNA]</scope>
    <source>
        <strain evidence="11">ATCC PRA-425</strain>
    </source>
</reference>
<dbReference type="Gene3D" id="1.10.286.10">
    <property type="match status" value="1"/>
</dbReference>
<dbReference type="PROSITE" id="PS00860">
    <property type="entry name" value="GTP_CYCLOHYDROL_1_2"/>
    <property type="match status" value="1"/>
</dbReference>
<dbReference type="NCBIfam" id="NF006825">
    <property type="entry name" value="PRK09347.1-2"/>
    <property type="match status" value="1"/>
</dbReference>
<dbReference type="EMBL" id="JAAPAO010000839">
    <property type="protein sequence ID" value="KAF4653237.1"/>
    <property type="molecule type" value="Genomic_DNA"/>
</dbReference>
<dbReference type="GO" id="GO:0003934">
    <property type="term" value="F:GTP cyclohydrolase I activity"/>
    <property type="evidence" value="ECO:0007669"/>
    <property type="project" value="UniProtKB-EC"/>
</dbReference>
<dbReference type="InterPro" id="IPR001474">
    <property type="entry name" value="GTP_CycHdrlase_I"/>
</dbReference>
<keyword evidence="5" id="KW-0547">Nucleotide-binding</keyword>
<evidence type="ECO:0000313" key="12">
    <source>
        <dbReference type="Proteomes" id="UP000591131"/>
    </source>
</evidence>
<dbReference type="GO" id="GO:0005737">
    <property type="term" value="C:cytoplasm"/>
    <property type="evidence" value="ECO:0007669"/>
    <property type="project" value="TreeGrafter"/>
</dbReference>
<dbReference type="Pfam" id="PF01227">
    <property type="entry name" value="GTP_cyclohydroI"/>
    <property type="match status" value="1"/>
</dbReference>
<evidence type="ECO:0000256" key="6">
    <source>
        <dbReference type="ARBA" id="ARBA00022801"/>
    </source>
</evidence>
<dbReference type="EC" id="3.5.4.16" evidence="3"/>
<evidence type="ECO:0000259" key="10">
    <source>
        <dbReference type="Pfam" id="PF01227"/>
    </source>
</evidence>
<dbReference type="InterPro" id="IPR043133">
    <property type="entry name" value="GTP-CH-I_C/QueF"/>
</dbReference>
<dbReference type="GO" id="GO:0046654">
    <property type="term" value="P:tetrahydrofolate biosynthetic process"/>
    <property type="evidence" value="ECO:0007669"/>
    <property type="project" value="InterPro"/>
</dbReference>
<dbReference type="InterPro" id="IPR020602">
    <property type="entry name" value="GTP_CycHdrlase_I_dom"/>
</dbReference>
<dbReference type="UniPathway" id="UPA00848">
    <property type="reaction ID" value="UER00151"/>
</dbReference>
<feature type="compositionally biased region" description="Polar residues" evidence="9">
    <location>
        <begin position="216"/>
        <end position="225"/>
    </location>
</feature>
<feature type="compositionally biased region" description="Low complexity" evidence="9">
    <location>
        <begin position="226"/>
        <end position="246"/>
    </location>
</feature>
<dbReference type="PROSITE" id="PS00859">
    <property type="entry name" value="GTP_CYCLOHYDROL_1_1"/>
    <property type="match status" value="1"/>
</dbReference>
<feature type="region of interest" description="Disordered" evidence="9">
    <location>
        <begin position="133"/>
        <end position="155"/>
    </location>
</feature>
<name>A0A7J6L268_PERCH</name>
<feature type="region of interest" description="Disordered" evidence="9">
    <location>
        <begin position="177"/>
        <end position="249"/>
    </location>
</feature>
<dbReference type="FunFam" id="3.30.1130.10:FF:000012">
    <property type="entry name" value="GTP cyclohydrolase 1"/>
    <property type="match status" value="1"/>
</dbReference>
<dbReference type="InterPro" id="IPR043134">
    <property type="entry name" value="GTP-CH-I_N"/>
</dbReference>